<comment type="caution">
    <text evidence="3">The sequence shown here is derived from an EMBL/GenBank/DDBJ whole genome shotgun (WGS) entry which is preliminary data.</text>
</comment>
<evidence type="ECO:0000259" key="2">
    <source>
        <dbReference type="PROSITE" id="PS50240"/>
    </source>
</evidence>
<evidence type="ECO:0000256" key="1">
    <source>
        <dbReference type="ARBA" id="ARBA00023157"/>
    </source>
</evidence>
<accession>A0AAV2SNA4</accession>
<dbReference type="SUPFAM" id="SSF50494">
    <property type="entry name" value="Trypsin-like serine proteases"/>
    <property type="match status" value="1"/>
</dbReference>
<keyword evidence="1" id="KW-1015">Disulfide bond</keyword>
<reference evidence="3 4" key="1">
    <citation type="submission" date="2024-05" db="EMBL/GenBank/DDBJ databases">
        <authorList>
            <person name="Wallberg A."/>
        </authorList>
    </citation>
    <scope>NUCLEOTIDE SEQUENCE [LARGE SCALE GENOMIC DNA]</scope>
</reference>
<proteinExistence type="predicted"/>
<feature type="non-terminal residue" evidence="3">
    <location>
        <position position="106"/>
    </location>
</feature>
<name>A0AAV2SNA4_MEGNR</name>
<dbReference type="GO" id="GO:0004252">
    <property type="term" value="F:serine-type endopeptidase activity"/>
    <property type="evidence" value="ECO:0007669"/>
    <property type="project" value="InterPro"/>
</dbReference>
<sequence>NSECESQWRQHAPDVYETTRTYIYPQGLTDQILCAGRLGVDACKGDSGGPLSHLNTNDHHTVFGIVSKGTTCADIAIVPGFYTNVASYVDWIYNITSSMSTLQPTP</sequence>
<keyword evidence="4" id="KW-1185">Reference proteome</keyword>
<dbReference type="EMBL" id="CAXKWB010088744">
    <property type="protein sequence ID" value="CAL4213311.1"/>
    <property type="molecule type" value="Genomic_DNA"/>
</dbReference>
<evidence type="ECO:0000313" key="3">
    <source>
        <dbReference type="EMBL" id="CAL4213311.1"/>
    </source>
</evidence>
<dbReference type="AlphaFoldDB" id="A0AAV2SNA4"/>
<dbReference type="GO" id="GO:0006508">
    <property type="term" value="P:proteolysis"/>
    <property type="evidence" value="ECO:0007669"/>
    <property type="project" value="InterPro"/>
</dbReference>
<dbReference type="PROSITE" id="PS50240">
    <property type="entry name" value="TRYPSIN_DOM"/>
    <property type="match status" value="1"/>
</dbReference>
<protein>
    <recommendedName>
        <fullName evidence="2">Peptidase S1 domain-containing protein</fullName>
    </recommendedName>
</protein>
<feature type="non-terminal residue" evidence="3">
    <location>
        <position position="1"/>
    </location>
</feature>
<evidence type="ECO:0000313" key="4">
    <source>
        <dbReference type="Proteomes" id="UP001497623"/>
    </source>
</evidence>
<dbReference type="Pfam" id="PF00089">
    <property type="entry name" value="Trypsin"/>
    <property type="match status" value="1"/>
</dbReference>
<dbReference type="Gene3D" id="2.40.10.10">
    <property type="entry name" value="Trypsin-like serine proteases"/>
    <property type="match status" value="1"/>
</dbReference>
<dbReference type="InterPro" id="IPR033116">
    <property type="entry name" value="TRYPSIN_SER"/>
</dbReference>
<dbReference type="InterPro" id="IPR009003">
    <property type="entry name" value="Peptidase_S1_PA"/>
</dbReference>
<dbReference type="PROSITE" id="PS00135">
    <property type="entry name" value="TRYPSIN_SER"/>
    <property type="match status" value="1"/>
</dbReference>
<dbReference type="PANTHER" id="PTHR24253">
    <property type="entry name" value="TRANSMEMBRANE PROTEASE SERINE"/>
    <property type="match status" value="1"/>
</dbReference>
<dbReference type="InterPro" id="IPR001254">
    <property type="entry name" value="Trypsin_dom"/>
</dbReference>
<gene>
    <name evidence="3" type="ORF">MNOR_LOCUS38521</name>
</gene>
<dbReference type="InterPro" id="IPR043504">
    <property type="entry name" value="Peptidase_S1_PA_chymotrypsin"/>
</dbReference>
<dbReference type="PANTHER" id="PTHR24253:SF153">
    <property type="entry name" value="SERINE PROTEASE HEPSIN"/>
    <property type="match status" value="1"/>
</dbReference>
<dbReference type="Proteomes" id="UP001497623">
    <property type="component" value="Unassembled WGS sequence"/>
</dbReference>
<feature type="domain" description="Peptidase S1" evidence="2">
    <location>
        <begin position="1"/>
        <end position="97"/>
    </location>
</feature>
<organism evidence="3 4">
    <name type="scientific">Meganyctiphanes norvegica</name>
    <name type="common">Northern krill</name>
    <name type="synonym">Thysanopoda norvegica</name>
    <dbReference type="NCBI Taxonomy" id="48144"/>
    <lineage>
        <taxon>Eukaryota</taxon>
        <taxon>Metazoa</taxon>
        <taxon>Ecdysozoa</taxon>
        <taxon>Arthropoda</taxon>
        <taxon>Crustacea</taxon>
        <taxon>Multicrustacea</taxon>
        <taxon>Malacostraca</taxon>
        <taxon>Eumalacostraca</taxon>
        <taxon>Eucarida</taxon>
        <taxon>Euphausiacea</taxon>
        <taxon>Euphausiidae</taxon>
        <taxon>Meganyctiphanes</taxon>
    </lineage>
</organism>